<dbReference type="PANTHER" id="PTHR44259">
    <property type="entry name" value="OS07G0183000 PROTEIN-RELATED"/>
    <property type="match status" value="1"/>
</dbReference>
<dbReference type="OrthoDB" id="1937564at2759"/>
<reference evidence="2" key="1">
    <citation type="submission" date="2020-01" db="EMBL/GenBank/DDBJ databases">
        <title>Genome sequence of Kobresia littledalei, the first chromosome-level genome in the family Cyperaceae.</title>
        <authorList>
            <person name="Qu G."/>
        </authorList>
    </citation>
    <scope>NUCLEOTIDE SEQUENCE</scope>
    <source>
        <strain evidence="2">C.B.Clarke</strain>
        <tissue evidence="2">Leaf</tissue>
    </source>
</reference>
<evidence type="ECO:0000259" key="1">
    <source>
        <dbReference type="Pfam" id="PF03478"/>
    </source>
</evidence>
<organism evidence="2 3">
    <name type="scientific">Carex littledalei</name>
    <dbReference type="NCBI Taxonomy" id="544730"/>
    <lineage>
        <taxon>Eukaryota</taxon>
        <taxon>Viridiplantae</taxon>
        <taxon>Streptophyta</taxon>
        <taxon>Embryophyta</taxon>
        <taxon>Tracheophyta</taxon>
        <taxon>Spermatophyta</taxon>
        <taxon>Magnoliopsida</taxon>
        <taxon>Liliopsida</taxon>
        <taxon>Poales</taxon>
        <taxon>Cyperaceae</taxon>
        <taxon>Cyperoideae</taxon>
        <taxon>Cariceae</taxon>
        <taxon>Carex</taxon>
        <taxon>Carex subgen. Euthyceras</taxon>
    </lineage>
</organism>
<dbReference type="InterPro" id="IPR005174">
    <property type="entry name" value="KIB1-4_b-propeller"/>
</dbReference>
<keyword evidence="3" id="KW-1185">Reference proteome</keyword>
<dbReference type="SUPFAM" id="SSF81383">
    <property type="entry name" value="F-box domain"/>
    <property type="match status" value="1"/>
</dbReference>
<evidence type="ECO:0000313" key="3">
    <source>
        <dbReference type="Proteomes" id="UP000623129"/>
    </source>
</evidence>
<gene>
    <name evidence="2" type="ORF">FCM35_KLT11864</name>
</gene>
<protein>
    <submittedName>
        <fullName evidence="2">F-box/kelch-repeat protein</fullName>
    </submittedName>
</protein>
<name>A0A833QL64_9POAL</name>
<dbReference type="EMBL" id="SWLB01000022">
    <property type="protein sequence ID" value="KAF3324397.1"/>
    <property type="molecule type" value="Genomic_DNA"/>
</dbReference>
<feature type="domain" description="KIB1-4 beta-propeller" evidence="1">
    <location>
        <begin position="79"/>
        <end position="331"/>
    </location>
</feature>
<dbReference type="Proteomes" id="UP000623129">
    <property type="component" value="Unassembled WGS sequence"/>
</dbReference>
<accession>A0A833QL64</accession>
<dbReference type="InterPro" id="IPR050942">
    <property type="entry name" value="F-box_BR-signaling"/>
</dbReference>
<sequence length="369" mass="42748">MEEIQEKVKEEEEATEIERNWADLPPELFSVILNKFSEISDFVRSRAVCKSWRFSSSVSDLPPQFPWIFELSNGPDLEFYSIAFNQVYTLHVPCPTAMRFFGPAGGYLLTGEEDTAGSFSLLNPLNNIEVPLPVVLFCVPYKFALNFSSHSHLSSQIDNYMLFSEYERSVGCKLGDDRWDIIGPGHECKYRCYYFKGLFFRVEDSTGVTTVMDISSRKELYVIQPPKYEHMSKMSFAGPYLVESCGEILNVCYNQSYKRKNYKFYIYRLEFGNGEGNPCWVKLTSIGDRILFFDFSYGNGHGFYLKASDFVGFKGNCIYFINVVIRAFDQSYNYLIVMYDMENGETVFIDSPFGRFKEITWFMPTINHI</sequence>
<evidence type="ECO:0000313" key="2">
    <source>
        <dbReference type="EMBL" id="KAF3324397.1"/>
    </source>
</evidence>
<comment type="caution">
    <text evidence="2">The sequence shown here is derived from an EMBL/GenBank/DDBJ whole genome shotgun (WGS) entry which is preliminary data.</text>
</comment>
<dbReference type="AlphaFoldDB" id="A0A833QL64"/>
<dbReference type="InterPro" id="IPR036047">
    <property type="entry name" value="F-box-like_dom_sf"/>
</dbReference>
<dbReference type="PANTHER" id="PTHR44259:SF114">
    <property type="entry name" value="OS06G0707300 PROTEIN"/>
    <property type="match status" value="1"/>
</dbReference>
<dbReference type="Pfam" id="PF03478">
    <property type="entry name" value="Beta-prop_KIB1-4"/>
    <property type="match status" value="1"/>
</dbReference>
<proteinExistence type="predicted"/>